<organism evidence="1">
    <name type="scientific">Salmonella enterica subsp. enterica serovar Berkeley</name>
    <dbReference type="NCBI Taxonomy" id="1965103"/>
    <lineage>
        <taxon>Bacteria</taxon>
        <taxon>Pseudomonadati</taxon>
        <taxon>Pseudomonadota</taxon>
        <taxon>Gammaproteobacteria</taxon>
        <taxon>Enterobacterales</taxon>
        <taxon>Enterobacteriaceae</taxon>
        <taxon>Salmonella</taxon>
    </lineage>
</organism>
<gene>
    <name evidence="1" type="ORF">CC785_20180</name>
</gene>
<reference evidence="1" key="1">
    <citation type="submission" date="2018-07" db="EMBL/GenBank/DDBJ databases">
        <authorList>
            <person name="Ashton P.M."/>
            <person name="Dallman T."/>
            <person name="Nair S."/>
            <person name="De Pinna E."/>
            <person name="Peters T."/>
            <person name="Grant K."/>
        </authorList>
    </citation>
    <scope>NUCLEOTIDE SEQUENCE</scope>
    <source>
        <strain evidence="1">350641</strain>
    </source>
</reference>
<evidence type="ECO:0000313" key="1">
    <source>
        <dbReference type="EMBL" id="EDI0571509.1"/>
    </source>
</evidence>
<comment type="caution">
    <text evidence="1">The sequence shown here is derived from an EMBL/GenBank/DDBJ whole genome shotgun (WGS) entry which is preliminary data.</text>
</comment>
<name>A0A5I3D8T2_SALET</name>
<dbReference type="EMBL" id="AAMJRQ010000033">
    <property type="protein sequence ID" value="EDI0571509.1"/>
    <property type="molecule type" value="Genomic_DNA"/>
</dbReference>
<dbReference type="AlphaFoldDB" id="A0A5I3D8T2"/>
<protein>
    <recommendedName>
        <fullName evidence="2">NERD domain-containing protein</fullName>
    </recommendedName>
</protein>
<proteinExistence type="predicted"/>
<sequence>MDLISFKNLCDNVSSERVIIERNTDEAYNLIYELCKNNIDEVSRRTRTLTKHIIFESIFNDTPSAPYLNILQLIFDAARHKDPSNNSNLLPNNKKFDNWKELITVALSAKNNSHFFKDESIGSSFNKNIEFSKSCKELYKYGIDFEFHNDNIMIKKESHEKVLNIIDKYLSKIGGVLILDYSFQMLAQIFDPTQERFQVYRKTSQGLDYIYPEVPWGYIISLGVKSLHIKNSLPYKQTITEYNSFIKFMTDIVSSFEIQPYIVWESIFVDNFKTIEFLQENILYDNLISFFQLKGDYAISIIDNILNYWKFDKIESFGISFEDIIKVGTAIIKISNIQNINLISKSKISKRCGLSIKKTEDIINKIYTNKNEKDLGFPPSSEAVDHVLSPLIPHQSMYISLPKAITSLSVLNCILNQVSKPNGIFDNSKDSSIGKFLEQFIWEQMTQHNIKCYRGDFKSKDKKTKGDCDLLIKNDNYIFLFEIKKKSLTRKAMSGTDFQIIKDLADSVMRSQSQCAKIEHVLLSDKELTLTIDNNKETIYYNNERIFKVSLSLHDFGALQDTNILSTILKLSMQVNFNAEDETINNMLSSWRQYVNTFTEYTIKNRKLMEVEDDNFRNNIFMSIPQLLTILDDSNSTNEFIEICKGAQHMTYSTRCFYKEYSLRKGLYKGRSN</sequence>
<evidence type="ECO:0008006" key="2">
    <source>
        <dbReference type="Google" id="ProtNLM"/>
    </source>
</evidence>
<accession>A0A5I3D8T2</accession>